<evidence type="ECO:0000259" key="1">
    <source>
        <dbReference type="PROSITE" id="PS50927"/>
    </source>
</evidence>
<dbReference type="AlphaFoldDB" id="A0A9P7Y204"/>
<dbReference type="InterPro" id="IPR000772">
    <property type="entry name" value="Ricin_B_lectin"/>
</dbReference>
<dbReference type="OrthoDB" id="6770063at2759"/>
<dbReference type="SUPFAM" id="SSF55486">
    <property type="entry name" value="Metalloproteases ('zincins'), catalytic domain"/>
    <property type="match status" value="1"/>
</dbReference>
<dbReference type="Proteomes" id="UP000707451">
    <property type="component" value="Unassembled WGS sequence"/>
</dbReference>
<gene>
    <name evidence="2" type="ORF">KI688_009715</name>
</gene>
<dbReference type="InterPro" id="IPR036426">
    <property type="entry name" value="Bulb-type_lectin_dom_sf"/>
</dbReference>
<dbReference type="SUPFAM" id="SSF51110">
    <property type="entry name" value="alpha-D-mannose-specific plant lectins"/>
    <property type="match status" value="1"/>
</dbReference>
<evidence type="ECO:0000313" key="3">
    <source>
        <dbReference type="Proteomes" id="UP000707451"/>
    </source>
</evidence>
<dbReference type="Gene3D" id="2.90.10.10">
    <property type="entry name" value="Bulb-type lectin domain"/>
    <property type="match status" value="2"/>
</dbReference>
<protein>
    <recommendedName>
        <fullName evidence="1">Bulb-type lectin domain-containing protein</fullName>
    </recommendedName>
</protein>
<accession>A0A9P7Y204</accession>
<sequence length="287" mass="31728">MVNNKRLTKKQTKGMILTLAHELGHLFGLAHEETGRDELLEDVDSRTCLGGDISKYFVNAPYDVSGFGYFDRGLVLSQCLAVRVPSDPDFFYAMQSDGNFVSYNSKTRQAVWSTSSQGLGTKGDYNMYFQEDGNLVIYDIKGKSSVCKPIWSSVTHDGSPRNLRLKAVDWQFRDGHMSITDGSARAVWGSFIYIAHSKVPIQQKDRDGGASGYCLDAGMNGSGAGTILNICNGDNQKWELHFDGTIRNPSAGKCLDNMGQQLVVGNKIQGWDCINAWSEKWWIGGIP</sequence>
<dbReference type="Gene3D" id="2.80.10.50">
    <property type="match status" value="1"/>
</dbReference>
<dbReference type="SUPFAM" id="SSF50370">
    <property type="entry name" value="Ricin B-like lectins"/>
    <property type="match status" value="1"/>
</dbReference>
<dbReference type="PROSITE" id="PS50927">
    <property type="entry name" value="BULB_LECTIN"/>
    <property type="match status" value="1"/>
</dbReference>
<organism evidence="2 3">
    <name type="scientific">Linnemannia hyalina</name>
    <dbReference type="NCBI Taxonomy" id="64524"/>
    <lineage>
        <taxon>Eukaryota</taxon>
        <taxon>Fungi</taxon>
        <taxon>Fungi incertae sedis</taxon>
        <taxon>Mucoromycota</taxon>
        <taxon>Mortierellomycotina</taxon>
        <taxon>Mortierellomycetes</taxon>
        <taxon>Mortierellales</taxon>
        <taxon>Mortierellaceae</taxon>
        <taxon>Linnemannia</taxon>
    </lineage>
</organism>
<keyword evidence="3" id="KW-1185">Reference proteome</keyword>
<dbReference type="InterPro" id="IPR035992">
    <property type="entry name" value="Ricin_B-like_lectins"/>
</dbReference>
<dbReference type="PROSITE" id="PS50231">
    <property type="entry name" value="RICIN_B_LECTIN"/>
    <property type="match status" value="1"/>
</dbReference>
<dbReference type="InterPro" id="IPR001480">
    <property type="entry name" value="Bulb-type_lectin_dom"/>
</dbReference>
<dbReference type="SMART" id="SM00108">
    <property type="entry name" value="B_lectin"/>
    <property type="match status" value="1"/>
</dbReference>
<comment type="caution">
    <text evidence="2">The sequence shown here is derived from an EMBL/GenBank/DDBJ whole genome shotgun (WGS) entry which is preliminary data.</text>
</comment>
<feature type="domain" description="Bulb-type lectin" evidence="1">
    <location>
        <begin position="67"/>
        <end position="192"/>
    </location>
</feature>
<dbReference type="Pfam" id="PF00652">
    <property type="entry name" value="Ricin_B_lectin"/>
    <property type="match status" value="1"/>
</dbReference>
<evidence type="ECO:0000313" key="2">
    <source>
        <dbReference type="EMBL" id="KAG9070378.1"/>
    </source>
</evidence>
<dbReference type="EMBL" id="JAHRHY010000004">
    <property type="protein sequence ID" value="KAG9070378.1"/>
    <property type="molecule type" value="Genomic_DNA"/>
</dbReference>
<reference evidence="2" key="1">
    <citation type="submission" date="2021-06" db="EMBL/GenBank/DDBJ databases">
        <title>Genome Sequence of Mortierella hyaline Strain SCG-10, a Cold-Adapted, Nitrate-Reducing Fungus Isolated from Soil in Minnesota, USA.</title>
        <authorList>
            <person name="Aldossari N."/>
        </authorList>
    </citation>
    <scope>NUCLEOTIDE SEQUENCE</scope>
    <source>
        <strain evidence="2">SCG-10</strain>
    </source>
</reference>
<name>A0A9P7Y204_9FUNG</name>
<proteinExistence type="predicted"/>